<dbReference type="GO" id="GO:0008966">
    <property type="term" value="F:phosphoglucosamine mutase activity"/>
    <property type="evidence" value="ECO:0007669"/>
    <property type="project" value="UniProtKB-EC"/>
</dbReference>
<comment type="cofactor">
    <cofactor evidence="1">
        <name>Mg(2+)</name>
        <dbReference type="ChEBI" id="CHEBI:18420"/>
    </cofactor>
</comment>
<evidence type="ECO:0000256" key="2">
    <source>
        <dbReference type="ARBA" id="ARBA00010231"/>
    </source>
</evidence>
<dbReference type="InterPro" id="IPR005845">
    <property type="entry name" value="A-D-PHexomutase_a/b/a-II"/>
</dbReference>
<feature type="domain" description="Alpha-D-phosphohexomutase alpha/beta/alpha" evidence="9">
    <location>
        <begin position="2"/>
        <end position="124"/>
    </location>
</feature>
<evidence type="ECO:0000259" key="9">
    <source>
        <dbReference type="Pfam" id="PF02878"/>
    </source>
</evidence>
<dbReference type="Gene3D" id="3.40.120.10">
    <property type="entry name" value="Alpha-D-Glucose-1,6-Bisphosphate, subunit A, domain 3"/>
    <property type="match status" value="3"/>
</dbReference>
<dbReference type="PANTHER" id="PTHR43771:SF1">
    <property type="entry name" value="PHOSPHOMANNOMUTASE"/>
    <property type="match status" value="1"/>
</dbReference>
<dbReference type="KEGG" id="mvo:Mvol_0392"/>
<dbReference type="SUPFAM" id="SSF53738">
    <property type="entry name" value="Phosphoglucomutase, first 3 domains"/>
    <property type="match status" value="3"/>
</dbReference>
<dbReference type="FunFam" id="3.40.120.10:FF:000001">
    <property type="entry name" value="Phosphoglucosamine mutase"/>
    <property type="match status" value="1"/>
</dbReference>
<keyword evidence="4 7" id="KW-0479">Metal-binding</keyword>
<gene>
    <name evidence="12" type="ordered locus">Mvol_0392</name>
</gene>
<evidence type="ECO:0000313" key="13">
    <source>
        <dbReference type="Proteomes" id="UP000007722"/>
    </source>
</evidence>
<evidence type="ECO:0000256" key="1">
    <source>
        <dbReference type="ARBA" id="ARBA00001946"/>
    </source>
</evidence>
<dbReference type="EMBL" id="CP002057">
    <property type="protein sequence ID" value="ADI36052.1"/>
    <property type="molecule type" value="Genomic_DNA"/>
</dbReference>
<evidence type="ECO:0000259" key="10">
    <source>
        <dbReference type="Pfam" id="PF02879"/>
    </source>
</evidence>
<dbReference type="Pfam" id="PF02878">
    <property type="entry name" value="PGM_PMM_I"/>
    <property type="match status" value="1"/>
</dbReference>
<dbReference type="NCBIfam" id="TIGR03990">
    <property type="entry name" value="Arch_GlmM"/>
    <property type="match status" value="1"/>
</dbReference>
<dbReference type="InterPro" id="IPR005844">
    <property type="entry name" value="A-D-PHexomutase_a/b/a-I"/>
</dbReference>
<dbReference type="STRING" id="456320.Mvol_0392"/>
<dbReference type="InterPro" id="IPR005841">
    <property type="entry name" value="Alpha-D-phosphohexomutase_SF"/>
</dbReference>
<sequence length="458" mass="51211">MKLFGTSGIRMKNLSPEIAYNVGFAIAKDYKNVVIGRDSRTTGELIESAIITGLLNGGATVSKLGIVPTPVLGFASKNYEMGIMITASHNPPEYNGIKLFNKDGTAFLEEQEHHIESIIENKDYERTNWSTIGKVVEDKYSIIEYCKFIINNLKPLTYKHNVLVDCSNAAACELSPYLFTEMGCKVISINSHFDGRFVGRMPEPNEKNLIETMDMIKGLNSVPNKDYIAIAHDGDADRMIAIDEKGRITDFDKLLTAYSRFIVETTDTNSIITTIDASIALDEYVNANSKGKSIKIMRTKVGDVAVSNKIKELAKNGEDVQFGGEPSGTWIHSGIHMTPDGILSGLRLLEMMEHFNKKLCDIMDEIPAYDNMREKISCSDDKKSEVMQKVAKEGEKLFNCVPNTLDGARFDLEDKDAWVLIRPSGTEPYIRIRVEAKDEKVAKELFNQSKELLDNFLN</sequence>
<dbReference type="AlphaFoldDB" id="D7DSE2"/>
<dbReference type="InterPro" id="IPR005843">
    <property type="entry name" value="A-D-PHexomutase_C"/>
</dbReference>
<dbReference type="OrthoDB" id="10363at2157"/>
<keyword evidence="3" id="KW-0597">Phosphoprotein</keyword>
<dbReference type="HOGENOM" id="CLU_016950_7_1_2"/>
<dbReference type="Proteomes" id="UP000007722">
    <property type="component" value="Chromosome"/>
</dbReference>
<dbReference type="PROSITE" id="PS00710">
    <property type="entry name" value="PGM_PMM"/>
    <property type="match status" value="1"/>
</dbReference>
<evidence type="ECO:0000259" key="8">
    <source>
        <dbReference type="Pfam" id="PF00408"/>
    </source>
</evidence>
<keyword evidence="5 7" id="KW-0460">Magnesium</keyword>
<dbReference type="eggNOG" id="arCOG00767">
    <property type="taxonomic scope" value="Archaea"/>
</dbReference>
<dbReference type="PANTHER" id="PTHR43771">
    <property type="entry name" value="PHOSPHOMANNOMUTASE"/>
    <property type="match status" value="1"/>
</dbReference>
<dbReference type="Pfam" id="PF02880">
    <property type="entry name" value="PGM_PMM_III"/>
    <property type="match status" value="1"/>
</dbReference>
<dbReference type="EC" id="5.4.2.10" evidence="12"/>
<dbReference type="CDD" id="cd03087">
    <property type="entry name" value="PGM_like1"/>
    <property type="match status" value="1"/>
</dbReference>
<evidence type="ECO:0000256" key="6">
    <source>
        <dbReference type="ARBA" id="ARBA00023235"/>
    </source>
</evidence>
<dbReference type="SUPFAM" id="SSF55957">
    <property type="entry name" value="Phosphoglucomutase, C-terminal domain"/>
    <property type="match status" value="1"/>
</dbReference>
<dbReference type="PRINTS" id="PR00509">
    <property type="entry name" value="PGMPMM"/>
</dbReference>
<dbReference type="Gene3D" id="3.30.310.50">
    <property type="entry name" value="Alpha-D-phosphohexomutase, C-terminal domain"/>
    <property type="match status" value="1"/>
</dbReference>
<evidence type="ECO:0000256" key="4">
    <source>
        <dbReference type="ARBA" id="ARBA00022723"/>
    </source>
</evidence>
<feature type="domain" description="Alpha-D-phosphohexomutase alpha/beta/alpha" evidence="10">
    <location>
        <begin position="144"/>
        <end position="246"/>
    </location>
</feature>
<dbReference type="InParanoid" id="D7DSE2"/>
<reference evidence="12 13" key="1">
    <citation type="submission" date="2010-05" db="EMBL/GenBank/DDBJ databases">
        <title>Complete sequence of Methanococcus voltae A3.</title>
        <authorList>
            <consortium name="US DOE Joint Genome Institute"/>
            <person name="Lucas S."/>
            <person name="Copeland A."/>
            <person name="Lapidus A."/>
            <person name="Cheng J.-F."/>
            <person name="Bruce D."/>
            <person name="Goodwin L."/>
            <person name="Pitluck S."/>
            <person name="Lowry S."/>
            <person name="Clum A."/>
            <person name="Land M."/>
            <person name="Hauser L."/>
            <person name="Kyrpides N."/>
            <person name="Mikhailova N."/>
            <person name="Whitman W.B."/>
            <person name="Woyke T."/>
        </authorList>
    </citation>
    <scope>NUCLEOTIDE SEQUENCE [LARGE SCALE GENOMIC DNA]</scope>
    <source>
        <strain evidence="13">ATCC BAA-1334 / A3</strain>
    </source>
</reference>
<evidence type="ECO:0000256" key="7">
    <source>
        <dbReference type="RuleBase" id="RU004326"/>
    </source>
</evidence>
<dbReference type="Pfam" id="PF02879">
    <property type="entry name" value="PGM_PMM_II"/>
    <property type="match status" value="1"/>
</dbReference>
<dbReference type="GO" id="GO:0005975">
    <property type="term" value="P:carbohydrate metabolic process"/>
    <property type="evidence" value="ECO:0007669"/>
    <property type="project" value="InterPro"/>
</dbReference>
<dbReference type="InterPro" id="IPR024086">
    <property type="entry name" value="GlmM_arc-type"/>
</dbReference>
<dbReference type="Pfam" id="PF00408">
    <property type="entry name" value="PGM_PMM_IV"/>
    <property type="match status" value="1"/>
</dbReference>
<dbReference type="InterPro" id="IPR016055">
    <property type="entry name" value="A-D-PHexomutase_a/b/a-I/II/III"/>
</dbReference>
<evidence type="ECO:0000256" key="3">
    <source>
        <dbReference type="ARBA" id="ARBA00022553"/>
    </source>
</evidence>
<dbReference type="InterPro" id="IPR016066">
    <property type="entry name" value="A-D-PHexomutase_CS"/>
</dbReference>
<protein>
    <submittedName>
        <fullName evidence="12">Phosphoglucosamine mutase</fullName>
        <ecNumber evidence="12">5.4.2.10</ecNumber>
    </submittedName>
</protein>
<evidence type="ECO:0000256" key="5">
    <source>
        <dbReference type="ARBA" id="ARBA00022842"/>
    </source>
</evidence>
<organism evidence="12 13">
    <name type="scientific">Methanococcus voltae (strain ATCC BAA-1334 / A3)</name>
    <dbReference type="NCBI Taxonomy" id="456320"/>
    <lineage>
        <taxon>Archaea</taxon>
        <taxon>Methanobacteriati</taxon>
        <taxon>Methanobacteriota</taxon>
        <taxon>Methanomada group</taxon>
        <taxon>Methanococci</taxon>
        <taxon>Methanococcales</taxon>
        <taxon>Methanococcaceae</taxon>
        <taxon>Methanococcus</taxon>
    </lineage>
</organism>
<dbReference type="InterPro" id="IPR036900">
    <property type="entry name" value="A-D-PHexomutase_C_sf"/>
</dbReference>
<dbReference type="InterPro" id="IPR005846">
    <property type="entry name" value="A-D-PHexomutase_a/b/a-III"/>
</dbReference>
<evidence type="ECO:0000259" key="11">
    <source>
        <dbReference type="Pfam" id="PF02880"/>
    </source>
</evidence>
<evidence type="ECO:0000313" key="12">
    <source>
        <dbReference type="EMBL" id="ADI36052.1"/>
    </source>
</evidence>
<feature type="domain" description="Alpha-D-phosphohexomutase alpha/beta/alpha" evidence="11">
    <location>
        <begin position="252"/>
        <end position="366"/>
    </location>
</feature>
<comment type="similarity">
    <text evidence="2 7">Belongs to the phosphohexose mutase family.</text>
</comment>
<feature type="domain" description="Alpha-D-phosphohexomutase C-terminal" evidence="8">
    <location>
        <begin position="393"/>
        <end position="448"/>
    </location>
</feature>
<dbReference type="FunCoup" id="D7DSE2">
    <property type="interactions" value="93"/>
</dbReference>
<accession>D7DSE2</accession>
<name>D7DSE2_METV3</name>
<proteinExistence type="inferred from homology"/>
<dbReference type="GO" id="GO:0000287">
    <property type="term" value="F:magnesium ion binding"/>
    <property type="evidence" value="ECO:0007669"/>
    <property type="project" value="InterPro"/>
</dbReference>
<keyword evidence="13" id="KW-1185">Reference proteome</keyword>
<keyword evidence="6 12" id="KW-0413">Isomerase</keyword>